<evidence type="ECO:0000256" key="1">
    <source>
        <dbReference type="SAM" id="Phobius"/>
    </source>
</evidence>
<sequence length="228" mass="24271">MSLVALCAALYAVLGYLTYLGLFAPVIGTVRFWPSVFVPATFAVAFSPLIGGLGAAIGIFISDMAVHGNPLLSLSVGVPANFLGFYAVGAVYRLARDERRVLAGIAVELVATVLALSALYYARILDESFVVASAVALAFTVTPMVVARQSRRIVFAGSTGLMLGSAIIGVGVWAYSQFFVLPTGQAQLPAWAALVWFVWTYLTEIPFIALFVPPTVRVLEKAGLVFEE</sequence>
<feature type="transmembrane region" description="Helical" evidence="1">
    <location>
        <begin position="188"/>
        <end position="212"/>
    </location>
</feature>
<protein>
    <recommendedName>
        <fullName evidence="4">QueT transporter family protein</fullName>
    </recommendedName>
</protein>
<keyword evidence="1" id="KW-0812">Transmembrane</keyword>
<feature type="transmembrane region" description="Helical" evidence="1">
    <location>
        <begin position="101"/>
        <end position="122"/>
    </location>
</feature>
<name>A1RZ20_THEPD</name>
<evidence type="ECO:0008006" key="4">
    <source>
        <dbReference type="Google" id="ProtNLM"/>
    </source>
</evidence>
<keyword evidence="1" id="KW-0472">Membrane</keyword>
<dbReference type="EnsemblBacteria" id="ABL78450">
    <property type="protein sequence ID" value="ABL78450"/>
    <property type="gene ID" value="Tpen_1050"/>
</dbReference>
<dbReference type="STRING" id="368408.Tpen_1050"/>
<dbReference type="Proteomes" id="UP000000641">
    <property type="component" value="Chromosome"/>
</dbReference>
<keyword evidence="1" id="KW-1133">Transmembrane helix</keyword>
<accession>A1RZ20</accession>
<reference evidence="3" key="1">
    <citation type="journal article" date="2008" name="J. Bacteriol.">
        <title>Genome sequence of Thermofilum pendens reveals an exceptional loss of biosynthetic pathways without genome reduction.</title>
        <authorList>
            <person name="Anderson I."/>
            <person name="Rodriguez J."/>
            <person name="Susanti D."/>
            <person name="Porat I."/>
            <person name="Reich C."/>
            <person name="Ulrich L.E."/>
            <person name="Elkins J.G."/>
            <person name="Mavromatis K."/>
            <person name="Lykidis A."/>
            <person name="Kim E."/>
            <person name="Thompson L.S."/>
            <person name="Nolan M."/>
            <person name="Land M."/>
            <person name="Copeland A."/>
            <person name="Lapidus A."/>
            <person name="Lucas S."/>
            <person name="Detter C."/>
            <person name="Zhulin I.B."/>
            <person name="Olsen G.J."/>
            <person name="Whitman W."/>
            <person name="Mukhopadhyay B."/>
            <person name="Bristow J."/>
            <person name="Kyrpides N."/>
        </authorList>
    </citation>
    <scope>NUCLEOTIDE SEQUENCE [LARGE SCALE GENOMIC DNA]</scope>
    <source>
        <strain evidence="3">DSM 2475 / Hrk 5</strain>
    </source>
</reference>
<feature type="transmembrane region" description="Helical" evidence="1">
    <location>
        <begin position="73"/>
        <end position="94"/>
    </location>
</feature>
<dbReference type="HOGENOM" id="CLU_1212648_0_0_2"/>
<keyword evidence="3" id="KW-1185">Reference proteome</keyword>
<feature type="transmembrane region" description="Helical" evidence="1">
    <location>
        <begin position="128"/>
        <end position="146"/>
    </location>
</feature>
<dbReference type="EMBL" id="CP000505">
    <property type="protein sequence ID" value="ABL78450.1"/>
    <property type="molecule type" value="Genomic_DNA"/>
</dbReference>
<feature type="transmembrane region" description="Helical" evidence="1">
    <location>
        <begin position="6"/>
        <end position="24"/>
    </location>
</feature>
<dbReference type="Gene3D" id="1.10.1760.20">
    <property type="match status" value="1"/>
</dbReference>
<proteinExistence type="predicted"/>
<dbReference type="OrthoDB" id="31464at2157"/>
<dbReference type="AlphaFoldDB" id="A1RZ20"/>
<dbReference type="KEGG" id="tpe:Tpen_1050"/>
<evidence type="ECO:0000313" key="2">
    <source>
        <dbReference type="EMBL" id="ABL78450.1"/>
    </source>
</evidence>
<feature type="transmembrane region" description="Helical" evidence="1">
    <location>
        <begin position="36"/>
        <end position="61"/>
    </location>
</feature>
<organism evidence="2 3">
    <name type="scientific">Thermofilum pendens (strain DSM 2475 / Hrk 5)</name>
    <dbReference type="NCBI Taxonomy" id="368408"/>
    <lineage>
        <taxon>Archaea</taxon>
        <taxon>Thermoproteota</taxon>
        <taxon>Thermoprotei</taxon>
        <taxon>Thermofilales</taxon>
        <taxon>Thermofilaceae</taxon>
        <taxon>Thermofilum</taxon>
    </lineage>
</organism>
<gene>
    <name evidence="2" type="ordered locus">Tpen_1050</name>
</gene>
<dbReference type="eggNOG" id="arCOG09435">
    <property type="taxonomic scope" value="Archaea"/>
</dbReference>
<feature type="transmembrane region" description="Helical" evidence="1">
    <location>
        <begin position="153"/>
        <end position="176"/>
    </location>
</feature>
<evidence type="ECO:0000313" key="3">
    <source>
        <dbReference type="Proteomes" id="UP000000641"/>
    </source>
</evidence>